<dbReference type="Proteomes" id="UP000831390">
    <property type="component" value="Plasmid unnamed1"/>
</dbReference>
<dbReference type="SMART" id="SM00342">
    <property type="entry name" value="HTH_ARAC"/>
    <property type="match status" value="1"/>
</dbReference>
<evidence type="ECO:0000256" key="2">
    <source>
        <dbReference type="ARBA" id="ARBA00023125"/>
    </source>
</evidence>
<keyword evidence="1" id="KW-0805">Transcription regulation</keyword>
<name>A0ABY4BEF1_9BACT</name>
<dbReference type="InterPro" id="IPR011051">
    <property type="entry name" value="RmlC_Cupin_sf"/>
</dbReference>
<dbReference type="PROSITE" id="PS01124">
    <property type="entry name" value="HTH_ARAC_FAMILY_2"/>
    <property type="match status" value="1"/>
</dbReference>
<dbReference type="PANTHER" id="PTHR43280:SF27">
    <property type="entry name" value="TRANSCRIPTIONAL REGULATOR MTLR"/>
    <property type="match status" value="1"/>
</dbReference>
<geneLocation type="plasmid" evidence="5 6">
    <name>unnamed1</name>
</geneLocation>
<keyword evidence="6" id="KW-1185">Reference proteome</keyword>
<dbReference type="Pfam" id="PF12833">
    <property type="entry name" value="HTH_18"/>
    <property type="match status" value="1"/>
</dbReference>
<dbReference type="InterPro" id="IPR018062">
    <property type="entry name" value="HTH_AraC-typ_CS"/>
</dbReference>
<keyword evidence="5" id="KW-0614">Plasmid</keyword>
<organism evidence="5 6">
    <name type="scientific">Hymenobacter monticola</name>
    <dbReference type="NCBI Taxonomy" id="1705399"/>
    <lineage>
        <taxon>Bacteria</taxon>
        <taxon>Pseudomonadati</taxon>
        <taxon>Bacteroidota</taxon>
        <taxon>Cytophagia</taxon>
        <taxon>Cytophagales</taxon>
        <taxon>Hymenobacteraceae</taxon>
        <taxon>Hymenobacter</taxon>
    </lineage>
</organism>
<evidence type="ECO:0000256" key="1">
    <source>
        <dbReference type="ARBA" id="ARBA00023015"/>
    </source>
</evidence>
<dbReference type="RefSeq" id="WP_243520205.1">
    <property type="nucleotide sequence ID" value="NZ_CP094535.1"/>
</dbReference>
<dbReference type="Pfam" id="PF07883">
    <property type="entry name" value="Cupin_2"/>
    <property type="match status" value="1"/>
</dbReference>
<evidence type="ECO:0000313" key="5">
    <source>
        <dbReference type="EMBL" id="UOE36386.1"/>
    </source>
</evidence>
<keyword evidence="2" id="KW-0238">DNA-binding</keyword>
<dbReference type="InterPro" id="IPR014710">
    <property type="entry name" value="RmlC-like_jellyroll"/>
</dbReference>
<keyword evidence="3" id="KW-0804">Transcription</keyword>
<dbReference type="Gene3D" id="2.60.120.10">
    <property type="entry name" value="Jelly Rolls"/>
    <property type="match status" value="1"/>
</dbReference>
<dbReference type="SUPFAM" id="SSF51182">
    <property type="entry name" value="RmlC-like cupins"/>
    <property type="match status" value="1"/>
</dbReference>
<proteinExistence type="predicted"/>
<dbReference type="PROSITE" id="PS00041">
    <property type="entry name" value="HTH_ARAC_FAMILY_1"/>
    <property type="match status" value="1"/>
</dbReference>
<dbReference type="PANTHER" id="PTHR43280">
    <property type="entry name" value="ARAC-FAMILY TRANSCRIPTIONAL REGULATOR"/>
    <property type="match status" value="1"/>
</dbReference>
<evidence type="ECO:0000313" key="6">
    <source>
        <dbReference type="Proteomes" id="UP000831390"/>
    </source>
</evidence>
<dbReference type="SUPFAM" id="SSF46689">
    <property type="entry name" value="Homeodomain-like"/>
    <property type="match status" value="2"/>
</dbReference>
<dbReference type="EMBL" id="CP094535">
    <property type="protein sequence ID" value="UOE36386.1"/>
    <property type="molecule type" value="Genomic_DNA"/>
</dbReference>
<reference evidence="5 6" key="1">
    <citation type="submission" date="2022-03" db="EMBL/GenBank/DDBJ databases">
        <title>Hymenobactersp. isolated from the air.</title>
        <authorList>
            <person name="Won M."/>
            <person name="Kwon S.-W."/>
        </authorList>
    </citation>
    <scope>NUCLEOTIDE SEQUENCE [LARGE SCALE GENOMIC DNA]</scope>
    <source>
        <strain evidence="5 6">KACC 22596</strain>
        <plasmid evidence="5 6">unnamed1</plasmid>
    </source>
</reference>
<protein>
    <submittedName>
        <fullName evidence="5">AraC family transcriptional regulator</fullName>
    </submittedName>
</protein>
<dbReference type="InterPro" id="IPR018060">
    <property type="entry name" value="HTH_AraC"/>
</dbReference>
<gene>
    <name evidence="5" type="ORF">MTP16_23800</name>
</gene>
<dbReference type="Gene3D" id="1.10.10.60">
    <property type="entry name" value="Homeodomain-like"/>
    <property type="match status" value="2"/>
</dbReference>
<accession>A0ABY4BEF1</accession>
<evidence type="ECO:0000256" key="3">
    <source>
        <dbReference type="ARBA" id="ARBA00023163"/>
    </source>
</evidence>
<sequence length="291" mass="32755">MRTVFREITPALDASFTIRQEQAAQFAAPFHFHRGYELVLIVKGQGKFYGGTQVLNFADGDLYLFGPNFPHYFVNERTFVESGAIAHSIFLQFRDDALEGALGHLPELQAVNKLLKLAVAGIKFSAAEAPVRQFFVEMAKQKSAGLPALLQFLHLLHQLALVKRRNLLFIDPLVEKQSPGAGDDNRLDAVYQYVLGHFSDELTTKQAASLACMQEAAFCRYFKRRAKKTFSQFVNTVRITHATHLLTQESSVSAICYASGFSNVSYFNRQFKAIMGTSPLEYRKTLREEAK</sequence>
<evidence type="ECO:0000259" key="4">
    <source>
        <dbReference type="PROSITE" id="PS01124"/>
    </source>
</evidence>
<dbReference type="InterPro" id="IPR013096">
    <property type="entry name" value="Cupin_2"/>
</dbReference>
<feature type="domain" description="HTH araC/xylS-type" evidence="4">
    <location>
        <begin position="188"/>
        <end position="285"/>
    </location>
</feature>
<dbReference type="InterPro" id="IPR009057">
    <property type="entry name" value="Homeodomain-like_sf"/>
</dbReference>